<protein>
    <recommendedName>
        <fullName evidence="5">Osmotically-inducible protein Y</fullName>
    </recommendedName>
</protein>
<organism evidence="7 8">
    <name type="scientific">Pseudoxanthomonas helianthi</name>
    <dbReference type="NCBI Taxonomy" id="1453541"/>
    <lineage>
        <taxon>Bacteria</taxon>
        <taxon>Pseudomonadati</taxon>
        <taxon>Pseudomonadota</taxon>
        <taxon>Gammaproteobacteria</taxon>
        <taxon>Lysobacterales</taxon>
        <taxon>Lysobacteraceae</taxon>
        <taxon>Pseudoxanthomonas</taxon>
    </lineage>
</organism>
<evidence type="ECO:0000256" key="5">
    <source>
        <dbReference type="ARBA" id="ARBA00070588"/>
    </source>
</evidence>
<dbReference type="SMART" id="SM00749">
    <property type="entry name" value="BON"/>
    <property type="match status" value="1"/>
</dbReference>
<comment type="subcellular location">
    <subcellularLocation>
        <location evidence="1">Periplasm</location>
    </subcellularLocation>
</comment>
<evidence type="ECO:0000313" key="7">
    <source>
        <dbReference type="EMBL" id="MBP3985954.1"/>
    </source>
</evidence>
<evidence type="ECO:0000256" key="1">
    <source>
        <dbReference type="ARBA" id="ARBA00004418"/>
    </source>
</evidence>
<dbReference type="EMBL" id="JAGKTC010000004">
    <property type="protein sequence ID" value="MBP3985954.1"/>
    <property type="molecule type" value="Genomic_DNA"/>
</dbReference>
<dbReference type="InterPro" id="IPR051686">
    <property type="entry name" value="Lipoprotein_DolP"/>
</dbReference>
<evidence type="ECO:0000313" key="8">
    <source>
        <dbReference type="Proteomes" id="UP000673447"/>
    </source>
</evidence>
<feature type="domain" description="BON" evidence="6">
    <location>
        <begin position="11"/>
        <end position="80"/>
    </location>
</feature>
<evidence type="ECO:0000259" key="6">
    <source>
        <dbReference type="PROSITE" id="PS50914"/>
    </source>
</evidence>
<dbReference type="FunFam" id="3.30.1340.30:FF:000001">
    <property type="entry name" value="Molecular chaperone OsmY"/>
    <property type="match status" value="1"/>
</dbReference>
<comment type="caution">
    <text evidence="7">The sequence shown here is derived from an EMBL/GenBank/DDBJ whole genome shotgun (WGS) entry which is preliminary data.</text>
</comment>
<dbReference type="Pfam" id="PF04972">
    <property type="entry name" value="BON"/>
    <property type="match status" value="1"/>
</dbReference>
<dbReference type="PANTHER" id="PTHR34606">
    <property type="entry name" value="BON DOMAIN-CONTAINING PROTEIN"/>
    <property type="match status" value="1"/>
</dbReference>
<keyword evidence="2" id="KW-0732">Signal</keyword>
<dbReference type="PANTHER" id="PTHR34606:SF15">
    <property type="entry name" value="BON DOMAIN-CONTAINING PROTEIN"/>
    <property type="match status" value="1"/>
</dbReference>
<reference evidence="7" key="1">
    <citation type="journal article" date="2016" name="Int. J. Syst. Evol. Microbiol.">
        <title>Pseudoxanthomonas helianthi sp. nov., isolated from roots of Jerusalem artichoke (Helianthus tuberosus).</title>
        <authorList>
            <person name="Kittiwongwattana C."/>
            <person name="Thawai C."/>
        </authorList>
    </citation>
    <scope>NUCLEOTIDE SEQUENCE</scope>
    <source>
        <strain evidence="7">110414</strain>
    </source>
</reference>
<reference evidence="7" key="2">
    <citation type="submission" date="2021-03" db="EMBL/GenBank/DDBJ databases">
        <authorList>
            <person name="Cao W."/>
        </authorList>
    </citation>
    <scope>NUCLEOTIDE SEQUENCE</scope>
    <source>
        <strain evidence="7">110414</strain>
    </source>
</reference>
<evidence type="ECO:0000256" key="4">
    <source>
        <dbReference type="ARBA" id="ARBA00022764"/>
    </source>
</evidence>
<dbReference type="GO" id="GO:0042597">
    <property type="term" value="C:periplasmic space"/>
    <property type="evidence" value="ECO:0007669"/>
    <property type="project" value="UniProtKB-SubCell"/>
</dbReference>
<accession>A0A940XB22</accession>
<dbReference type="InterPro" id="IPR007055">
    <property type="entry name" value="BON_dom"/>
</dbReference>
<gene>
    <name evidence="7" type="ORF">J5837_16225</name>
</gene>
<dbReference type="InterPro" id="IPR014004">
    <property type="entry name" value="Transpt-assoc_nodulatn_dom_bac"/>
</dbReference>
<keyword evidence="8" id="KW-1185">Reference proteome</keyword>
<sequence>MPQKDSEQPLDDSMITTKVKAEMLAAKDVPGTKIEVKTVNGVVSLTGDVRSQAEADRAAEVARKVKGVANVDASGLKVVPDAGEMPKK</sequence>
<dbReference type="Gene3D" id="3.30.1340.30">
    <property type="match status" value="1"/>
</dbReference>
<dbReference type="PROSITE" id="PS50914">
    <property type="entry name" value="BON"/>
    <property type="match status" value="1"/>
</dbReference>
<evidence type="ECO:0000256" key="2">
    <source>
        <dbReference type="ARBA" id="ARBA00022729"/>
    </source>
</evidence>
<dbReference type="AlphaFoldDB" id="A0A940XB22"/>
<keyword evidence="3" id="KW-0677">Repeat</keyword>
<name>A0A940XB22_9GAMM</name>
<evidence type="ECO:0000256" key="3">
    <source>
        <dbReference type="ARBA" id="ARBA00022737"/>
    </source>
</evidence>
<proteinExistence type="predicted"/>
<dbReference type="Proteomes" id="UP000673447">
    <property type="component" value="Unassembled WGS sequence"/>
</dbReference>
<keyword evidence="4" id="KW-0574">Periplasm</keyword>